<dbReference type="Pfam" id="PF13174">
    <property type="entry name" value="TPR_6"/>
    <property type="match status" value="3"/>
</dbReference>
<name>A0A9D1RJF5_9BACT</name>
<dbReference type="Gene3D" id="1.25.40.10">
    <property type="entry name" value="Tetratricopeptide repeat domain"/>
    <property type="match status" value="10"/>
</dbReference>
<proteinExistence type="predicted"/>
<keyword evidence="3" id="KW-0732">Signal</keyword>
<organism evidence="4 5">
    <name type="scientific">Candidatus Onthomorpha intestinigallinarum</name>
    <dbReference type="NCBI Taxonomy" id="2840880"/>
    <lineage>
        <taxon>Bacteria</taxon>
        <taxon>Pseudomonadati</taxon>
        <taxon>Bacteroidota</taxon>
        <taxon>Bacteroidia</taxon>
        <taxon>Bacteroidales</taxon>
        <taxon>Candidatus Onthomorpha</taxon>
    </lineage>
</organism>
<sequence>MMKNRLITFVCALCLFGFVQTLSAQKTDMSKPENELFSRALENYDNRNYSLSFEQFQRYIHEHGNERDVVLEDACYYRAASAYMMMNRDADRLIKDFIEMYPASSRNNDAKFLLANYYVQNRQYDKASEIYTTVRVESLSQDRKYEYYYKSGHCFFEQGDYASAKTALDKVKDAKSKYAAAATYFYGHILYDEGKYNLALKEFLSLREDRNFGRIVPYYIAQIYYYQQKYEELIGIAAELSQKSQSKRSGELNRMLGDSYYKLGRYHEAVPYLEKAVKETQVASAQDYYLLGYTLFEEKQYDKAAEYLKKASMQKDSLSQNALYHLGICYIQTEDLQAAKAMFKEAYDLDFDRQISEKSLINYAKLSYQTNAAYNESIKAFQTYIDEFPQSAGSNEARRCLAQLYGNTQNYRDAIEMIEQMNQRTTQINQAYQKLCLNRAIECFNESKMNDAVIYLDKSLTQAHSNELTSAAYYLKAEAYYQMGEYELSVQNLNTFYSVPGADKSPYAFQADYAMGYNLFKQKKYSLARDYFKRCIAREDVDDNMRIDATTRYADCLYMCKDFNAAIVEYDKVIRADKMDVDYASYQKAMACGALGNYTQKSAILGEAISKYGNSSYIASMRYELANAYLTLEMNQQAIDAYQSVIDNNPSSIHVKDCYGKIGMIYYKLGDDKKALVYLDKLVRNYPGTEEAKAGLMNIKSIYIDANDVERFFAYTKELPDGHISQGEQDSISYQAAENRYMSGDCPNAITGFRQYLNNYPNGAFYVNANYYMADCLEKVSQNIQALESYENIIGRPKNIFTEKALLKAADLNFDMKNIEKAKQQYYDLEQIAETSVNKLHALKGSMQCYYALSQFDSAIIAANKLLSLDKLDEGTSEEANYVLAKSLLANENMGQAIKEFEKLTKAKNTEYASEAQYVLAEINYKSGNIEQAEKIIHQINANPSSEYWLAKTFILWADIFNAKGNTLQAKQTLQSIIENYDGEELVNIAKDKLDALNKQSDLNKKAEEEKLKESKEAVDEVIISGE</sequence>
<dbReference type="Proteomes" id="UP000824267">
    <property type="component" value="Unassembled WGS sequence"/>
</dbReference>
<dbReference type="InterPro" id="IPR019734">
    <property type="entry name" value="TPR_rpt"/>
</dbReference>
<comment type="caution">
    <text evidence="4">The sequence shown here is derived from an EMBL/GenBank/DDBJ whole genome shotgun (WGS) entry which is preliminary data.</text>
</comment>
<dbReference type="InterPro" id="IPR011990">
    <property type="entry name" value="TPR-like_helical_dom_sf"/>
</dbReference>
<dbReference type="PROSITE" id="PS50005">
    <property type="entry name" value="TPR"/>
    <property type="match status" value="4"/>
</dbReference>
<evidence type="ECO:0000256" key="1">
    <source>
        <dbReference type="PROSITE-ProRule" id="PRU00339"/>
    </source>
</evidence>
<feature type="chain" id="PRO_5038843874" evidence="3">
    <location>
        <begin position="25"/>
        <end position="1027"/>
    </location>
</feature>
<dbReference type="SMART" id="SM00028">
    <property type="entry name" value="TPR"/>
    <property type="match status" value="16"/>
</dbReference>
<feature type="repeat" description="TPR" evidence="1">
    <location>
        <begin position="320"/>
        <end position="353"/>
    </location>
</feature>
<feature type="repeat" description="TPR" evidence="1">
    <location>
        <begin position="656"/>
        <end position="689"/>
    </location>
</feature>
<gene>
    <name evidence="4" type="ORF">IAC47_08090</name>
</gene>
<evidence type="ECO:0000313" key="5">
    <source>
        <dbReference type="Proteomes" id="UP000824267"/>
    </source>
</evidence>
<dbReference type="AlphaFoldDB" id="A0A9D1RJF5"/>
<dbReference type="Pfam" id="PF13432">
    <property type="entry name" value="TPR_16"/>
    <property type="match status" value="3"/>
</dbReference>
<accession>A0A9D1RJF5</accession>
<feature type="repeat" description="TPR" evidence="1">
    <location>
        <begin position="619"/>
        <end position="652"/>
    </location>
</feature>
<keyword evidence="1" id="KW-0802">TPR repeat</keyword>
<keyword evidence="2" id="KW-0175">Coiled coil</keyword>
<dbReference type="EMBL" id="DXGG01000251">
    <property type="protein sequence ID" value="HIW88208.1"/>
    <property type="molecule type" value="Genomic_DNA"/>
</dbReference>
<evidence type="ECO:0000313" key="4">
    <source>
        <dbReference type="EMBL" id="HIW88208.1"/>
    </source>
</evidence>
<dbReference type="PANTHER" id="PTHR12558:SF13">
    <property type="entry name" value="CELL DIVISION CYCLE PROTEIN 27 HOMOLOG"/>
    <property type="match status" value="1"/>
</dbReference>
<evidence type="ECO:0000256" key="2">
    <source>
        <dbReference type="SAM" id="Coils"/>
    </source>
</evidence>
<feature type="signal peptide" evidence="3">
    <location>
        <begin position="1"/>
        <end position="24"/>
    </location>
</feature>
<reference evidence="4" key="1">
    <citation type="journal article" date="2021" name="PeerJ">
        <title>Extensive microbial diversity within the chicken gut microbiome revealed by metagenomics and culture.</title>
        <authorList>
            <person name="Gilroy R."/>
            <person name="Ravi A."/>
            <person name="Getino M."/>
            <person name="Pursley I."/>
            <person name="Horton D.L."/>
            <person name="Alikhan N.F."/>
            <person name="Baker D."/>
            <person name="Gharbi K."/>
            <person name="Hall N."/>
            <person name="Watson M."/>
            <person name="Adriaenssens E.M."/>
            <person name="Foster-Nyarko E."/>
            <person name="Jarju S."/>
            <person name="Secka A."/>
            <person name="Antonio M."/>
            <person name="Oren A."/>
            <person name="Chaudhuri R.R."/>
            <person name="La Ragione R."/>
            <person name="Hildebrand F."/>
            <person name="Pallen M.J."/>
        </authorList>
    </citation>
    <scope>NUCLEOTIDE SEQUENCE</scope>
    <source>
        <strain evidence="4">Gambia16-930</strain>
    </source>
</reference>
<dbReference type="Pfam" id="PF13181">
    <property type="entry name" value="TPR_8"/>
    <property type="match status" value="2"/>
</dbReference>
<evidence type="ECO:0000256" key="3">
    <source>
        <dbReference type="SAM" id="SignalP"/>
    </source>
</evidence>
<feature type="coiled-coil region" evidence="2">
    <location>
        <begin position="990"/>
        <end position="1018"/>
    </location>
</feature>
<dbReference type="SUPFAM" id="SSF48452">
    <property type="entry name" value="TPR-like"/>
    <property type="match status" value="6"/>
</dbReference>
<protein>
    <submittedName>
        <fullName evidence="4">Tetratricopeptide repeat protein</fullName>
    </submittedName>
</protein>
<reference evidence="4" key="2">
    <citation type="submission" date="2021-04" db="EMBL/GenBank/DDBJ databases">
        <authorList>
            <person name="Gilroy R."/>
        </authorList>
    </citation>
    <scope>NUCLEOTIDE SEQUENCE</scope>
    <source>
        <strain evidence="4">Gambia16-930</strain>
    </source>
</reference>
<feature type="repeat" description="TPR" evidence="1">
    <location>
        <begin position="250"/>
        <end position="283"/>
    </location>
</feature>
<dbReference type="PANTHER" id="PTHR12558">
    <property type="entry name" value="CELL DIVISION CYCLE 16,23,27"/>
    <property type="match status" value="1"/>
</dbReference>